<sequence>MDYIEALNNLTAADAMDISPTVLNYEGSLEDALELIANENRPDVAVGTESTIAGFVHAQDITGILAREESINIPLRTFIDSCSLSGSKPCIQVRPEESLMNVMKVMDSWGKDNILVVGENEEPLGVISATGAIKCLWKMVSEPLLTKAGPAEAE</sequence>
<evidence type="ECO:0000313" key="3">
    <source>
        <dbReference type="Proteomes" id="UP000014070"/>
    </source>
</evidence>
<dbReference type="SUPFAM" id="SSF54631">
    <property type="entry name" value="CBS-domain pair"/>
    <property type="match status" value="1"/>
</dbReference>
<feature type="domain" description="CBS" evidence="1">
    <location>
        <begin position="87"/>
        <end position="135"/>
    </location>
</feature>
<dbReference type="STRING" id="1295009.MMINT_02110"/>
<organism evidence="2 3">
    <name type="scientific">Methanomassiliicoccus intestinalis (strain Issoire-Mx1)</name>
    <dbReference type="NCBI Taxonomy" id="1295009"/>
    <lineage>
        <taxon>Archaea</taxon>
        <taxon>Methanobacteriati</taxon>
        <taxon>Thermoplasmatota</taxon>
        <taxon>Thermoplasmata</taxon>
        <taxon>Methanomassiliicoccales</taxon>
        <taxon>Methanomassiliicoccaceae</taxon>
        <taxon>Methanomassiliicoccus</taxon>
    </lineage>
</organism>
<dbReference type="InParanoid" id="R9T8D6"/>
<keyword evidence="3" id="KW-1185">Reference proteome</keyword>
<dbReference type="KEGG" id="mer:MMINT_02110"/>
<name>R9T8D6_METII</name>
<evidence type="ECO:0000313" key="2">
    <source>
        <dbReference type="EMBL" id="AGN25613.1"/>
    </source>
</evidence>
<dbReference type="Pfam" id="PF00571">
    <property type="entry name" value="CBS"/>
    <property type="match status" value="1"/>
</dbReference>
<proteinExistence type="predicted"/>
<dbReference type="RefSeq" id="WP_020448138.1">
    <property type="nucleotide sequence ID" value="NC_021353.1"/>
</dbReference>
<dbReference type="Proteomes" id="UP000014070">
    <property type="component" value="Chromosome"/>
</dbReference>
<dbReference type="AlphaFoldDB" id="R9T8D6"/>
<evidence type="ECO:0000259" key="1">
    <source>
        <dbReference type="Pfam" id="PF00571"/>
    </source>
</evidence>
<dbReference type="GeneID" id="41322649"/>
<gene>
    <name evidence="2" type="ORF">MMINT_02110</name>
</gene>
<dbReference type="Gene3D" id="3.10.580.10">
    <property type="entry name" value="CBS-domain"/>
    <property type="match status" value="1"/>
</dbReference>
<reference evidence="2 3" key="1">
    <citation type="journal article" date="2013" name="Genome Announc.">
        <title>Genome sequence of 'Candidatus Methanomassiliicoccus intestinalis' Issoire-Mx1, a third thermoplasmatales-related methanogenic archaeon from human feces.</title>
        <authorList>
            <person name="Borrel G."/>
            <person name="Harris H.M."/>
            <person name="Parisot N."/>
            <person name="Gaci N."/>
            <person name="Tottey W."/>
            <person name="Mihajlovski A."/>
            <person name="Deane J."/>
            <person name="Gribaldo S."/>
            <person name="Bardot O."/>
            <person name="Peyretaillade E."/>
            <person name="Peyret P."/>
            <person name="O'Toole P.W."/>
            <person name="Brugere J.F."/>
        </authorList>
    </citation>
    <scope>NUCLEOTIDE SEQUENCE [LARGE SCALE GENOMIC DNA]</scope>
    <source>
        <strain evidence="2 3">Issoire-Mx1</strain>
    </source>
</reference>
<dbReference type="InterPro" id="IPR000644">
    <property type="entry name" value="CBS_dom"/>
</dbReference>
<accession>R9T8D6</accession>
<dbReference type="EMBL" id="CP005934">
    <property type="protein sequence ID" value="AGN25613.1"/>
    <property type="molecule type" value="Genomic_DNA"/>
</dbReference>
<dbReference type="InterPro" id="IPR046342">
    <property type="entry name" value="CBS_dom_sf"/>
</dbReference>
<protein>
    <recommendedName>
        <fullName evidence="1">CBS domain-containing protein</fullName>
    </recommendedName>
</protein>
<dbReference type="HOGENOM" id="CLU_1700195_0_0_2"/>